<proteinExistence type="predicted"/>
<gene>
    <name evidence="3" type="ORF">ACMD2_16865</name>
</gene>
<evidence type="ECO:0000313" key="4">
    <source>
        <dbReference type="Proteomes" id="UP000092600"/>
    </source>
</evidence>
<dbReference type="Gene3D" id="1.10.600.10">
    <property type="entry name" value="Farnesyl Diphosphate Synthase"/>
    <property type="match status" value="1"/>
</dbReference>
<dbReference type="InterPro" id="IPR008949">
    <property type="entry name" value="Isoprenoid_synthase_dom_sf"/>
</dbReference>
<protein>
    <submittedName>
        <fullName evidence="3">(E)-beta-farnesene synthase</fullName>
    </submittedName>
</protein>
<dbReference type="GO" id="GO:0000287">
    <property type="term" value="F:magnesium ion binding"/>
    <property type="evidence" value="ECO:0007669"/>
    <property type="project" value="InterPro"/>
</dbReference>
<reference evidence="3 4" key="1">
    <citation type="journal article" date="2016" name="DNA Res.">
        <title>The draft genome of MD-2 pineapple using hybrid error correction of long reads.</title>
        <authorList>
            <person name="Redwan R.M."/>
            <person name="Saidin A."/>
            <person name="Kumar S.V."/>
        </authorList>
    </citation>
    <scope>NUCLEOTIDE SEQUENCE [LARGE SCALE GENOMIC DNA]</scope>
    <source>
        <strain evidence="4">cv. MD2</strain>
        <tissue evidence="3">Leaf</tissue>
    </source>
</reference>
<dbReference type="PANTHER" id="PTHR31225">
    <property type="entry name" value="OS04G0344100 PROTEIN-RELATED"/>
    <property type="match status" value="1"/>
</dbReference>
<evidence type="ECO:0000256" key="1">
    <source>
        <dbReference type="ARBA" id="ARBA00022723"/>
    </source>
</evidence>
<dbReference type="InterPro" id="IPR050148">
    <property type="entry name" value="Terpene_synthase-like"/>
</dbReference>
<sequence>MKRHSSGHQATLKLHRPSQRSICRLLDDVVGHEVEINNVATAVTCYMEENNASLEEASERLMKMVEDAWKDINHEYLNLTSLPTSLLMPYINLSRMMEILYRQCDKYTNVHLLNECVALSNIIYIMSLYMMGVLQNDNGVDLVHSNETLKMDTVEGEGDPSRGPATNT</sequence>
<dbReference type="GO" id="GO:0016114">
    <property type="term" value="P:terpenoid biosynthetic process"/>
    <property type="evidence" value="ECO:0007669"/>
    <property type="project" value="InterPro"/>
</dbReference>
<organism evidence="3 4">
    <name type="scientific">Ananas comosus</name>
    <name type="common">Pineapple</name>
    <name type="synonym">Ananas ananas</name>
    <dbReference type="NCBI Taxonomy" id="4615"/>
    <lineage>
        <taxon>Eukaryota</taxon>
        <taxon>Viridiplantae</taxon>
        <taxon>Streptophyta</taxon>
        <taxon>Embryophyta</taxon>
        <taxon>Tracheophyta</taxon>
        <taxon>Spermatophyta</taxon>
        <taxon>Magnoliopsida</taxon>
        <taxon>Liliopsida</taxon>
        <taxon>Poales</taxon>
        <taxon>Bromeliaceae</taxon>
        <taxon>Bromelioideae</taxon>
        <taxon>Ananas</taxon>
    </lineage>
</organism>
<keyword evidence="1" id="KW-0479">Metal-binding</keyword>
<dbReference type="SUPFAM" id="SSF48576">
    <property type="entry name" value="Terpenoid synthases"/>
    <property type="match status" value="1"/>
</dbReference>
<dbReference type="PANTHER" id="PTHR31225:SF217">
    <property type="entry name" value="TERPENE SYNTHASE METAL-BINDING DOMAIN-CONTAINING PROTEIN"/>
    <property type="match status" value="1"/>
</dbReference>
<evidence type="ECO:0000259" key="2">
    <source>
        <dbReference type="Pfam" id="PF03936"/>
    </source>
</evidence>
<dbReference type="InterPro" id="IPR005630">
    <property type="entry name" value="Terpene_synthase_metal-bd"/>
</dbReference>
<name>A0A199VW16_ANACO</name>
<comment type="caution">
    <text evidence="3">The sequence shown here is derived from an EMBL/GenBank/DDBJ whole genome shotgun (WGS) entry which is preliminary data.</text>
</comment>
<dbReference type="STRING" id="4615.A0A199VW16"/>
<dbReference type="EMBL" id="LSRQ01000716">
    <property type="protein sequence ID" value="OAY81183.1"/>
    <property type="molecule type" value="Genomic_DNA"/>
</dbReference>
<dbReference type="Proteomes" id="UP000092600">
    <property type="component" value="Unassembled WGS sequence"/>
</dbReference>
<feature type="domain" description="Terpene synthase metal-binding" evidence="2">
    <location>
        <begin position="21"/>
        <end position="71"/>
    </location>
</feature>
<dbReference type="Pfam" id="PF03936">
    <property type="entry name" value="Terpene_synth_C"/>
    <property type="match status" value="1"/>
</dbReference>
<accession>A0A199VW16</accession>
<dbReference type="GO" id="GO:0010333">
    <property type="term" value="F:terpene synthase activity"/>
    <property type="evidence" value="ECO:0007669"/>
    <property type="project" value="InterPro"/>
</dbReference>
<evidence type="ECO:0000313" key="3">
    <source>
        <dbReference type="EMBL" id="OAY81183.1"/>
    </source>
</evidence>
<dbReference type="AlphaFoldDB" id="A0A199VW16"/>